<dbReference type="EMBL" id="FNQT01000001">
    <property type="protein sequence ID" value="SDZ91102.1"/>
    <property type="molecule type" value="Genomic_DNA"/>
</dbReference>
<dbReference type="AlphaFoldDB" id="A0A1H3WXN4"/>
<feature type="compositionally biased region" description="Pro residues" evidence="1">
    <location>
        <begin position="453"/>
        <end position="463"/>
    </location>
</feature>
<sequence length="519" mass="54296">MEPPVSRIALAIVVVATVVAGVVPATVVGASPSITVTVQGSTLEPGDSTLVEEDPTVGVSVDAEQSIRVVSVRVDGTTVRRETPNSTAFDDTFDLSLSSGERTLTVVVKTDTVTSHTVTVTKDDTQPYVQYETPFQTEEFASPPETVTVNRSQVALAGNFTDVTGVSHLRVVRQAEYSVGTETQTDRAVYTASGFDGSFSQSIFLGVGQNNVTAQYYDELGNVRTHEFELILKDTAPPSLSELSVVRTSPDSLRIHGTATDNGQIRHVAIHPADSSGTAYLVEPGLERPDPTRQRVTFDTNRSLYPGSTAVVIEATDTAGNTVERTVTVSRTVEPELRLNPAGTRFVDEDTVAVRGRAAGGEITSATVETVDPETGEVVDIASVHGGSVVTDLDVDTQLDAPDNRTVTVRLRVIDSAGAEHVVSLNRTREVETPTATPTATPTPTPAATATPGPTPTATPAPPAAAGVTVPVLGVTIPMPDVLGASIGVPVPVVGPFDLPLVPAVGLVVFGLLAVARLR</sequence>
<keyword evidence="2" id="KW-1133">Transmembrane helix</keyword>
<dbReference type="Proteomes" id="UP000236755">
    <property type="component" value="Unassembled WGS sequence"/>
</dbReference>
<dbReference type="STRING" id="555874.SAMN04488065_1171"/>
<evidence type="ECO:0000256" key="1">
    <source>
        <dbReference type="SAM" id="MobiDB-lite"/>
    </source>
</evidence>
<feature type="transmembrane region" description="Helical" evidence="2">
    <location>
        <begin position="499"/>
        <end position="518"/>
    </location>
</feature>
<dbReference type="RefSeq" id="WP_092632820.1">
    <property type="nucleotide sequence ID" value="NZ_FNQT01000001.1"/>
</dbReference>
<proteinExistence type="predicted"/>
<gene>
    <name evidence="3" type="ORF">SAMN04488065_1171</name>
</gene>
<feature type="compositionally biased region" description="Low complexity" evidence="1">
    <location>
        <begin position="433"/>
        <end position="452"/>
    </location>
</feature>
<feature type="region of interest" description="Disordered" evidence="1">
    <location>
        <begin position="427"/>
        <end position="463"/>
    </location>
</feature>
<protein>
    <submittedName>
        <fullName evidence="3">Uncharacterized protein</fullName>
    </submittedName>
</protein>
<accession>A0A1H3WXN4</accession>
<organism evidence="3 4">
    <name type="scientific">Haloplanus vescus</name>
    <dbReference type="NCBI Taxonomy" id="555874"/>
    <lineage>
        <taxon>Archaea</taxon>
        <taxon>Methanobacteriati</taxon>
        <taxon>Methanobacteriota</taxon>
        <taxon>Stenosarchaea group</taxon>
        <taxon>Halobacteria</taxon>
        <taxon>Halobacteriales</taxon>
        <taxon>Haloferacaceae</taxon>
        <taxon>Haloplanus</taxon>
    </lineage>
</organism>
<dbReference type="OrthoDB" id="232948at2157"/>
<keyword evidence="2" id="KW-0472">Membrane</keyword>
<evidence type="ECO:0000313" key="4">
    <source>
        <dbReference type="Proteomes" id="UP000236755"/>
    </source>
</evidence>
<reference evidence="3 4" key="1">
    <citation type="submission" date="2016-10" db="EMBL/GenBank/DDBJ databases">
        <authorList>
            <person name="de Groot N.N."/>
        </authorList>
    </citation>
    <scope>NUCLEOTIDE SEQUENCE [LARGE SCALE GENOMIC DNA]</scope>
    <source>
        <strain evidence="3 4">CGMCC 1.8712</strain>
    </source>
</reference>
<name>A0A1H3WXN4_9EURY</name>
<evidence type="ECO:0000313" key="3">
    <source>
        <dbReference type="EMBL" id="SDZ91102.1"/>
    </source>
</evidence>
<keyword evidence="2" id="KW-0812">Transmembrane</keyword>
<keyword evidence="4" id="KW-1185">Reference proteome</keyword>
<evidence type="ECO:0000256" key="2">
    <source>
        <dbReference type="SAM" id="Phobius"/>
    </source>
</evidence>